<dbReference type="InterPro" id="IPR018946">
    <property type="entry name" value="PhoD-like_MPP"/>
</dbReference>
<dbReference type="AlphaFoldDB" id="A0AA38H875"/>
<evidence type="ECO:0000256" key="1">
    <source>
        <dbReference type="SAM" id="SignalP"/>
    </source>
</evidence>
<comment type="caution">
    <text evidence="4">The sequence shown here is derived from an EMBL/GenBank/DDBJ whole genome shotgun (WGS) entry which is preliminary data.</text>
</comment>
<dbReference type="CDD" id="cd07389">
    <property type="entry name" value="MPP_PhoD"/>
    <property type="match status" value="1"/>
</dbReference>
<organism evidence="4 5">
    <name type="scientific">Dioszegia hungarica</name>
    <dbReference type="NCBI Taxonomy" id="4972"/>
    <lineage>
        <taxon>Eukaryota</taxon>
        <taxon>Fungi</taxon>
        <taxon>Dikarya</taxon>
        <taxon>Basidiomycota</taxon>
        <taxon>Agaricomycotina</taxon>
        <taxon>Tremellomycetes</taxon>
        <taxon>Tremellales</taxon>
        <taxon>Bulleribasidiaceae</taxon>
        <taxon>Dioszegia</taxon>
    </lineage>
</organism>
<dbReference type="Gene3D" id="2.60.40.380">
    <property type="entry name" value="Purple acid phosphatase-like, N-terminal"/>
    <property type="match status" value="1"/>
</dbReference>
<dbReference type="InterPro" id="IPR052900">
    <property type="entry name" value="Phospholipid_Metab_Enz"/>
</dbReference>
<feature type="chain" id="PRO_5041449531" evidence="1">
    <location>
        <begin position="18"/>
        <end position="642"/>
    </location>
</feature>
<name>A0AA38H875_9TREE</name>
<reference evidence="4" key="1">
    <citation type="journal article" date="2022" name="G3 (Bethesda)">
        <title>High quality genome of the basidiomycete yeast Dioszegia hungarica PDD-24b-2 isolated from cloud water.</title>
        <authorList>
            <person name="Jarrige D."/>
            <person name="Haridas S."/>
            <person name="Bleykasten-Grosshans C."/>
            <person name="Joly M."/>
            <person name="Nadalig T."/>
            <person name="Sancelme M."/>
            <person name="Vuilleumier S."/>
            <person name="Grigoriev I.V."/>
            <person name="Amato P."/>
            <person name="Bringel F."/>
        </authorList>
    </citation>
    <scope>NUCLEOTIDE SEQUENCE</scope>
    <source>
        <strain evidence="4">PDD-24b-2</strain>
    </source>
</reference>
<keyword evidence="5" id="KW-1185">Reference proteome</keyword>
<evidence type="ECO:0000313" key="5">
    <source>
        <dbReference type="Proteomes" id="UP001164286"/>
    </source>
</evidence>
<dbReference type="RefSeq" id="XP_052944371.1">
    <property type="nucleotide sequence ID" value="XM_053089666.1"/>
</dbReference>
<dbReference type="Pfam" id="PF16655">
    <property type="entry name" value="PhoD_N"/>
    <property type="match status" value="1"/>
</dbReference>
<evidence type="ECO:0000259" key="3">
    <source>
        <dbReference type="Pfam" id="PF16655"/>
    </source>
</evidence>
<evidence type="ECO:0000259" key="2">
    <source>
        <dbReference type="Pfam" id="PF09423"/>
    </source>
</evidence>
<dbReference type="Pfam" id="PF09423">
    <property type="entry name" value="PhoD"/>
    <property type="match status" value="1"/>
</dbReference>
<dbReference type="InterPro" id="IPR032093">
    <property type="entry name" value="PhoD_N"/>
</dbReference>
<proteinExistence type="predicted"/>
<keyword evidence="1" id="KW-0732">Signal</keyword>
<feature type="signal peptide" evidence="1">
    <location>
        <begin position="1"/>
        <end position="17"/>
    </location>
</feature>
<accession>A0AA38H875</accession>
<dbReference type="PANTHER" id="PTHR43606">
    <property type="entry name" value="PHOSPHATASE, PUTATIVE (AFU_ORTHOLOGUE AFUA_6G08710)-RELATED"/>
    <property type="match status" value="1"/>
</dbReference>
<feature type="domain" description="Phospholipase D N-terminal" evidence="3">
    <location>
        <begin position="104"/>
        <end position="200"/>
    </location>
</feature>
<dbReference type="SUPFAM" id="SSF56300">
    <property type="entry name" value="Metallo-dependent phosphatases"/>
    <property type="match status" value="1"/>
</dbReference>
<dbReference type="InterPro" id="IPR038607">
    <property type="entry name" value="PhoD-like_sf"/>
</dbReference>
<dbReference type="GeneID" id="77728871"/>
<gene>
    <name evidence="4" type="ORF">MKK02DRAFT_37472</name>
</gene>
<evidence type="ECO:0000313" key="4">
    <source>
        <dbReference type="EMBL" id="KAI9634594.1"/>
    </source>
</evidence>
<dbReference type="PANTHER" id="PTHR43606:SF7">
    <property type="entry name" value="PHOSPHATASE, PUTATIVE (AFU_ORTHOLOGUE AFUA_6G08710)-RELATED"/>
    <property type="match status" value="1"/>
</dbReference>
<feature type="domain" description="PhoD-like phosphatase metallophosphatase" evidence="2">
    <location>
        <begin position="214"/>
        <end position="595"/>
    </location>
</feature>
<dbReference type="Gene3D" id="3.60.21.70">
    <property type="entry name" value="PhoD-like phosphatase"/>
    <property type="match status" value="1"/>
</dbReference>
<dbReference type="InterPro" id="IPR029052">
    <property type="entry name" value="Metallo-depent_PP-like"/>
</dbReference>
<dbReference type="Proteomes" id="UP001164286">
    <property type="component" value="Unassembled WGS sequence"/>
</dbReference>
<protein>
    <submittedName>
        <fullName evidence="4">PhoD-like phosphatase-domain-containing protein</fullName>
    </submittedName>
</protein>
<dbReference type="EMBL" id="JAKWFO010000006">
    <property type="protein sequence ID" value="KAI9634594.1"/>
    <property type="molecule type" value="Genomic_DNA"/>
</dbReference>
<sequence length="642" mass="71668">MLSSLLALLPLLTAISASPELISKNLNYRSPYNAHPGLAIDTREVHERHLQARSEVDSEITKRQLQTAKPSGTPDDYPVPNYGLGVADWSNAGYVYAGNLNFTHSVASGDPYDYSVLLWTRVYPTDAFRIDIPQCVTYKVYDGENGQGKVVSEGWALTGPDVDYTVKVEADGLTASKWYSYQFANCAKPDNKSPMGRTRTAPGKTATNVATQRFAIYSCSNYPNGFFSAYSGPVVHNDADYVVHLGDYIYEYATGGAGIGRTPSKATELATLDDYRRRYDQYRTDVDLVSMHQNLPMIAIWDDHETANNDWKAGSSNSNDSVATGGCRSSNGTVCFSDRAIHAKRAYFEWIPIRQVDLADQARIYREFRFGNLLDVLALDTRKYDRDITDLDYNVGYVAELAQQLKSDRSIMGPKQEKWVEDSLLASKNRGTTWRLIWNQVIFGTINHRWTSRTPETASFIINYDAWDGYQANRNRLLTHVTDNKIDNIALFTGDTHANWLFENSLATTLQGTNDTSTIKNTSTTTNSYQAGTVVEYGGTAVSSNGWGNSWGSYENSTVGAKAMVANNPSLLYADAFHRGYMTVTVNYTHLETTWYEYPGNQQQRVPGNRTMAFRATQQAGMNQVMRPLMQPKFGAVKAGNF</sequence>